<dbReference type="PANTHER" id="PTHR47356">
    <property type="entry name" value="FAD-DEPENDENT MONOOXYGENASE ASQG-RELATED"/>
    <property type="match status" value="1"/>
</dbReference>
<keyword evidence="3" id="KW-0274">FAD</keyword>
<dbReference type="SUPFAM" id="SSF51905">
    <property type="entry name" value="FAD/NAD(P)-binding domain"/>
    <property type="match status" value="1"/>
</dbReference>
<reference evidence="7" key="1">
    <citation type="journal article" date="2020" name="Fungal Divers.">
        <title>Resolving the Mortierellaceae phylogeny through synthesis of multi-gene phylogenetics and phylogenomics.</title>
        <authorList>
            <person name="Vandepol N."/>
            <person name="Liber J."/>
            <person name="Desiro A."/>
            <person name="Na H."/>
            <person name="Kennedy M."/>
            <person name="Barry K."/>
            <person name="Grigoriev I.V."/>
            <person name="Miller A.N."/>
            <person name="O'Donnell K."/>
            <person name="Stajich J.E."/>
            <person name="Bonito G."/>
        </authorList>
    </citation>
    <scope>NUCLEOTIDE SEQUENCE</scope>
    <source>
        <strain evidence="7">KOD948</strain>
    </source>
</reference>
<dbReference type="AlphaFoldDB" id="A0A9P6Q326"/>
<keyword evidence="8" id="KW-1185">Reference proteome</keyword>
<feature type="compositionally biased region" description="Polar residues" evidence="5">
    <location>
        <begin position="423"/>
        <end position="432"/>
    </location>
</feature>
<dbReference type="GO" id="GO:0071949">
    <property type="term" value="F:FAD binding"/>
    <property type="evidence" value="ECO:0007669"/>
    <property type="project" value="InterPro"/>
</dbReference>
<dbReference type="GO" id="GO:0004497">
    <property type="term" value="F:monooxygenase activity"/>
    <property type="evidence" value="ECO:0007669"/>
    <property type="project" value="InterPro"/>
</dbReference>
<organism evidence="7 8">
    <name type="scientific">Mortierella polycephala</name>
    <dbReference type="NCBI Taxonomy" id="41804"/>
    <lineage>
        <taxon>Eukaryota</taxon>
        <taxon>Fungi</taxon>
        <taxon>Fungi incertae sedis</taxon>
        <taxon>Mucoromycota</taxon>
        <taxon>Mortierellomycotina</taxon>
        <taxon>Mortierellomycetes</taxon>
        <taxon>Mortierellales</taxon>
        <taxon>Mortierellaceae</taxon>
        <taxon>Mortierella</taxon>
    </lineage>
</organism>
<dbReference type="OrthoDB" id="655030at2759"/>
<evidence type="ECO:0000256" key="1">
    <source>
        <dbReference type="ARBA" id="ARBA00007992"/>
    </source>
</evidence>
<evidence type="ECO:0000313" key="7">
    <source>
        <dbReference type="EMBL" id="KAG0257433.1"/>
    </source>
</evidence>
<dbReference type="Gene3D" id="3.50.50.60">
    <property type="entry name" value="FAD/NAD(P)-binding domain"/>
    <property type="match status" value="1"/>
</dbReference>
<evidence type="ECO:0000256" key="2">
    <source>
        <dbReference type="ARBA" id="ARBA00022630"/>
    </source>
</evidence>
<comment type="similarity">
    <text evidence="1">Belongs to the paxM FAD-dependent monooxygenase family.</text>
</comment>
<feature type="compositionally biased region" description="Low complexity" evidence="5">
    <location>
        <begin position="447"/>
        <end position="487"/>
    </location>
</feature>
<accession>A0A9P6Q326</accession>
<name>A0A9P6Q326_9FUNG</name>
<feature type="domain" description="FAD-binding" evidence="6">
    <location>
        <begin position="7"/>
        <end position="375"/>
    </location>
</feature>
<keyword evidence="2" id="KW-0285">Flavoprotein</keyword>
<evidence type="ECO:0000313" key="8">
    <source>
        <dbReference type="Proteomes" id="UP000726737"/>
    </source>
</evidence>
<gene>
    <name evidence="7" type="ORF">BG011_003953</name>
</gene>
<keyword evidence="4" id="KW-0560">Oxidoreductase</keyword>
<dbReference type="EMBL" id="JAAAJA010000258">
    <property type="protein sequence ID" value="KAG0257433.1"/>
    <property type="molecule type" value="Genomic_DNA"/>
</dbReference>
<evidence type="ECO:0000259" key="6">
    <source>
        <dbReference type="Pfam" id="PF01494"/>
    </source>
</evidence>
<dbReference type="InterPro" id="IPR050562">
    <property type="entry name" value="FAD_mOase_fung"/>
</dbReference>
<proteinExistence type="inferred from homology"/>
<dbReference type="Pfam" id="PF01494">
    <property type="entry name" value="FAD_binding_3"/>
    <property type="match status" value="1"/>
</dbReference>
<feature type="region of interest" description="Disordered" evidence="5">
    <location>
        <begin position="423"/>
        <end position="500"/>
    </location>
</feature>
<evidence type="ECO:0000256" key="5">
    <source>
        <dbReference type="SAM" id="MobiDB-lite"/>
    </source>
</evidence>
<dbReference type="InterPro" id="IPR036188">
    <property type="entry name" value="FAD/NAD-bd_sf"/>
</dbReference>
<protein>
    <recommendedName>
        <fullName evidence="6">FAD-binding domain-containing protein</fullName>
    </recommendedName>
</protein>
<evidence type="ECO:0000256" key="3">
    <source>
        <dbReference type="ARBA" id="ARBA00022827"/>
    </source>
</evidence>
<dbReference type="Proteomes" id="UP000726737">
    <property type="component" value="Unassembled WGS sequence"/>
</dbReference>
<dbReference type="PANTHER" id="PTHR47356:SF2">
    <property type="entry name" value="FAD-BINDING DOMAIN-CONTAINING PROTEIN-RELATED"/>
    <property type="match status" value="1"/>
</dbReference>
<comment type="caution">
    <text evidence="7">The sequence shown here is derived from an EMBL/GenBank/DDBJ whole genome shotgun (WGS) entry which is preliminary data.</text>
</comment>
<sequence length="500" mass="56889">MSEPKPSVLIVGAGLAGLLLGILLERANIPYQIFERAAEVKKLGAVMSLNANILPVFEQLGLFDELLEISFPIYSTNMYKEDMELIADISMDGLKDLVGYDYVAFSRPDLYNLLYSKTPKEKIMFKKKILSLQQNENGVMIRVADGTTYHGDILVGSDGAYSGVRQSLYKEMQKKKILPASDAKQMCINFSTMVGTTNPLGQDFHEHLQDPFAHFSLMIGKDSPYTWSTFTVPDSRICWAVQIQLDSKSSEDEGFRNSEWSAEANEGMMKEVNEFQTPYGRLGKLIEATDKDRISKVFLEDKMFETWYHGRTVLIGDAAHKLLPSSGQGAVNAMQDAVILANCIYDIASVMPEEVTAMFKDYRRQRRPHVQAQYEESKTNAKVMYGQKWWERVLRHVVFKYLPKSVQTKSVIREVSYRPQATFLPQTANRGTTEVMPQKPSKRYMAQPQSQSQQQPQQQPQPQQQQQQQQQPQQQPQRRLLSSLASKSKSKHKGVEADRK</sequence>
<dbReference type="InterPro" id="IPR002938">
    <property type="entry name" value="FAD-bd"/>
</dbReference>
<evidence type="ECO:0000256" key="4">
    <source>
        <dbReference type="ARBA" id="ARBA00023002"/>
    </source>
</evidence>
<dbReference type="PRINTS" id="PR00420">
    <property type="entry name" value="RNGMNOXGNASE"/>
</dbReference>